<protein>
    <submittedName>
        <fullName evidence="3">Uncharacterized protein</fullName>
    </submittedName>
</protein>
<keyword evidence="1" id="KW-0812">Transmembrane</keyword>
<keyword evidence="1" id="KW-0472">Membrane</keyword>
<feature type="transmembrane region" description="Helical" evidence="1">
    <location>
        <begin position="66"/>
        <end position="92"/>
    </location>
</feature>
<organism evidence="3 5">
    <name type="scientific">Chryseobacterium jejuense</name>
    <dbReference type="NCBI Taxonomy" id="445960"/>
    <lineage>
        <taxon>Bacteria</taxon>
        <taxon>Pseudomonadati</taxon>
        <taxon>Bacteroidota</taxon>
        <taxon>Flavobacteriia</taxon>
        <taxon>Flavobacteriales</taxon>
        <taxon>Weeksellaceae</taxon>
        <taxon>Chryseobacterium group</taxon>
        <taxon>Chryseobacterium</taxon>
    </lineage>
</organism>
<accession>A0A2X2WPN0</accession>
<proteinExistence type="predicted"/>
<dbReference type="EMBL" id="FNEG01000011">
    <property type="protein sequence ID" value="SDJ92263.1"/>
    <property type="molecule type" value="Genomic_DNA"/>
</dbReference>
<name>A0A2X2WPN0_CHRJE</name>
<reference evidence="3 5" key="2">
    <citation type="submission" date="2018-06" db="EMBL/GenBank/DDBJ databases">
        <authorList>
            <consortium name="Pathogen Informatics"/>
            <person name="Doyle S."/>
        </authorList>
    </citation>
    <scope>NUCLEOTIDE SEQUENCE [LARGE SCALE GENOMIC DNA]</scope>
    <source>
        <strain evidence="3 5">NCTC13492</strain>
    </source>
</reference>
<sequence length="109" mass="12812">MVSLLIFLILTIGITCWYILSLNYLEKYDLKNTIKIVTQIGFIGAIIPSLTISLMYYFIIKIKNKLLLLFLMIILIIFLIFQVYWISINLFFYDIKGPQSFLQSLLEAF</sequence>
<keyword evidence="4" id="KW-1185">Reference proteome</keyword>
<dbReference type="EMBL" id="UAWB01000004">
    <property type="protein sequence ID" value="SQB43006.1"/>
    <property type="molecule type" value="Genomic_DNA"/>
</dbReference>
<evidence type="ECO:0000313" key="3">
    <source>
        <dbReference type="EMBL" id="SQB43006.1"/>
    </source>
</evidence>
<dbReference type="STRING" id="445960.SAMN05421542_4681"/>
<dbReference type="Proteomes" id="UP000251670">
    <property type="component" value="Unassembled WGS sequence"/>
</dbReference>
<evidence type="ECO:0000256" key="1">
    <source>
        <dbReference type="SAM" id="Phobius"/>
    </source>
</evidence>
<feature type="transmembrane region" description="Helical" evidence="1">
    <location>
        <begin position="37"/>
        <end position="60"/>
    </location>
</feature>
<evidence type="ECO:0000313" key="2">
    <source>
        <dbReference type="EMBL" id="SDJ92263.1"/>
    </source>
</evidence>
<evidence type="ECO:0000313" key="5">
    <source>
        <dbReference type="Proteomes" id="UP000251670"/>
    </source>
</evidence>
<keyword evidence="1" id="KW-1133">Transmembrane helix</keyword>
<dbReference type="AlphaFoldDB" id="A0A2X2WPN0"/>
<reference evidence="2 4" key="1">
    <citation type="submission" date="2016-10" db="EMBL/GenBank/DDBJ databases">
        <authorList>
            <person name="Varghese N."/>
            <person name="Submissions S."/>
        </authorList>
    </citation>
    <scope>NUCLEOTIDE SEQUENCE [LARGE SCALE GENOMIC DNA]</scope>
    <source>
        <strain evidence="2 4">DSM 19299</strain>
    </source>
</reference>
<gene>
    <name evidence="3" type="ORF">NCTC13492_02031</name>
    <name evidence="2" type="ORF">SAMN05421542_4681</name>
</gene>
<feature type="transmembrane region" description="Helical" evidence="1">
    <location>
        <begin position="6"/>
        <end position="25"/>
    </location>
</feature>
<evidence type="ECO:0000313" key="4">
    <source>
        <dbReference type="Proteomes" id="UP000199426"/>
    </source>
</evidence>
<dbReference type="Proteomes" id="UP000199426">
    <property type="component" value="Unassembled WGS sequence"/>
</dbReference>